<sequence>LRDSHVTLAGVPINIVPNFSSGNCLGPFPVVSDQGDYNLYIVIVLTGDP</sequence>
<evidence type="ECO:0000313" key="1">
    <source>
        <dbReference type="EMBL" id="CEK91262.1"/>
    </source>
</evidence>
<proteinExistence type="predicted"/>
<reference evidence="1" key="1">
    <citation type="submission" date="2014-12" db="EMBL/GenBank/DDBJ databases">
        <title>Insight into the proteome of Arion vulgaris.</title>
        <authorList>
            <person name="Aradska J."/>
            <person name="Bulat T."/>
            <person name="Smidak R."/>
            <person name="Sarate P."/>
            <person name="Gangsoo J."/>
            <person name="Sialana F."/>
            <person name="Bilban M."/>
            <person name="Lubec G."/>
        </authorList>
    </citation>
    <scope>NUCLEOTIDE SEQUENCE</scope>
    <source>
        <tissue evidence="1">Skin</tissue>
    </source>
</reference>
<accession>A0A0B7BEE6</accession>
<gene>
    <name evidence="1" type="primary">ORF181836</name>
</gene>
<dbReference type="AlphaFoldDB" id="A0A0B7BEE6"/>
<protein>
    <submittedName>
        <fullName evidence="1">Uncharacterized protein</fullName>
    </submittedName>
</protein>
<organism evidence="1">
    <name type="scientific">Arion vulgaris</name>
    <dbReference type="NCBI Taxonomy" id="1028688"/>
    <lineage>
        <taxon>Eukaryota</taxon>
        <taxon>Metazoa</taxon>
        <taxon>Spiralia</taxon>
        <taxon>Lophotrochozoa</taxon>
        <taxon>Mollusca</taxon>
        <taxon>Gastropoda</taxon>
        <taxon>Heterobranchia</taxon>
        <taxon>Euthyneura</taxon>
        <taxon>Panpulmonata</taxon>
        <taxon>Eupulmonata</taxon>
        <taxon>Stylommatophora</taxon>
        <taxon>Helicina</taxon>
        <taxon>Arionoidea</taxon>
        <taxon>Arionidae</taxon>
        <taxon>Arion</taxon>
    </lineage>
</organism>
<feature type="non-terminal residue" evidence="1">
    <location>
        <position position="1"/>
    </location>
</feature>
<dbReference type="EMBL" id="HACG01044397">
    <property type="protein sequence ID" value="CEK91262.1"/>
    <property type="molecule type" value="Transcribed_RNA"/>
</dbReference>
<name>A0A0B7BEE6_9EUPU</name>